<accession>A0ABS2L711</accession>
<proteinExistence type="predicted"/>
<keyword evidence="1" id="KW-1133">Transmembrane helix</keyword>
<dbReference type="EMBL" id="JAFBBU010000001">
    <property type="protein sequence ID" value="MBM7472885.1"/>
    <property type="molecule type" value="Genomic_DNA"/>
</dbReference>
<organism evidence="2 3">
    <name type="scientific">Subtercola frigoramans</name>
    <dbReference type="NCBI Taxonomy" id="120298"/>
    <lineage>
        <taxon>Bacteria</taxon>
        <taxon>Bacillati</taxon>
        <taxon>Actinomycetota</taxon>
        <taxon>Actinomycetes</taxon>
        <taxon>Micrococcales</taxon>
        <taxon>Microbacteriaceae</taxon>
        <taxon>Subtercola</taxon>
    </lineage>
</organism>
<keyword evidence="1" id="KW-0472">Membrane</keyword>
<evidence type="ECO:0000313" key="3">
    <source>
        <dbReference type="Proteomes" id="UP000776164"/>
    </source>
</evidence>
<name>A0ABS2L711_9MICO</name>
<keyword evidence="3" id="KW-1185">Reference proteome</keyword>
<evidence type="ECO:0000256" key="1">
    <source>
        <dbReference type="SAM" id="Phobius"/>
    </source>
</evidence>
<dbReference type="Proteomes" id="UP000776164">
    <property type="component" value="Unassembled WGS sequence"/>
</dbReference>
<comment type="caution">
    <text evidence="2">The sequence shown here is derived from an EMBL/GenBank/DDBJ whole genome shotgun (WGS) entry which is preliminary data.</text>
</comment>
<keyword evidence="1" id="KW-0812">Transmembrane</keyword>
<gene>
    <name evidence="2" type="ORF">JOE66_002519</name>
</gene>
<reference evidence="2 3" key="1">
    <citation type="submission" date="2021-01" db="EMBL/GenBank/DDBJ databases">
        <title>Sequencing the genomes of 1000 actinobacteria strains.</title>
        <authorList>
            <person name="Klenk H.-P."/>
        </authorList>
    </citation>
    <scope>NUCLEOTIDE SEQUENCE [LARGE SCALE GENOMIC DNA]</scope>
    <source>
        <strain evidence="2 3">DSM 13057</strain>
    </source>
</reference>
<feature type="transmembrane region" description="Helical" evidence="1">
    <location>
        <begin position="57"/>
        <end position="79"/>
    </location>
</feature>
<protein>
    <submittedName>
        <fullName evidence="2">Uncharacterized protein</fullName>
    </submittedName>
</protein>
<sequence length="90" mass="10385">MRSFPNDSSDWIFDRRVTKEQADLAATPHIAADIYYYVLSELLLLMQALLPEPVIRGWLRAPSAIVTLIRYLVALSLAWTKRVRTHTVCR</sequence>
<evidence type="ECO:0000313" key="2">
    <source>
        <dbReference type="EMBL" id="MBM7472885.1"/>
    </source>
</evidence>